<dbReference type="InterPro" id="IPR003488">
    <property type="entry name" value="DprA"/>
</dbReference>
<dbReference type="RefSeq" id="WP_135411950.1">
    <property type="nucleotide sequence ID" value="NZ_CP110106.1"/>
</dbReference>
<evidence type="ECO:0000313" key="4">
    <source>
        <dbReference type="Proteomes" id="UP000650485"/>
    </source>
</evidence>
<dbReference type="Proteomes" id="UP000650485">
    <property type="component" value="Unassembled WGS sequence"/>
</dbReference>
<comment type="caution">
    <text evidence="3">The sequence shown here is derived from an EMBL/GenBank/DDBJ whole genome shotgun (WGS) entry which is preliminary data.</text>
</comment>
<accession>A0A5F1QZV5</accession>
<dbReference type="NCBIfam" id="TIGR00732">
    <property type="entry name" value="dprA"/>
    <property type="match status" value="1"/>
</dbReference>
<organism evidence="3 4">
    <name type="scientific">Weissella confusa</name>
    <name type="common">Lactobacillus confusus</name>
    <dbReference type="NCBI Taxonomy" id="1583"/>
    <lineage>
        <taxon>Bacteria</taxon>
        <taxon>Bacillati</taxon>
        <taxon>Bacillota</taxon>
        <taxon>Bacilli</taxon>
        <taxon>Lactobacillales</taxon>
        <taxon>Lactobacillaceae</taxon>
        <taxon>Weissella</taxon>
    </lineage>
</organism>
<dbReference type="Pfam" id="PF02481">
    <property type="entry name" value="DNA_processg_A"/>
    <property type="match status" value="1"/>
</dbReference>
<dbReference type="Gene3D" id="3.40.50.450">
    <property type="match status" value="1"/>
</dbReference>
<name>A0A5F1QZV5_WEICO</name>
<dbReference type="EMBL" id="JACSZT010000008">
    <property type="protein sequence ID" value="MBC6499099.1"/>
    <property type="molecule type" value="Genomic_DNA"/>
</dbReference>
<evidence type="ECO:0000259" key="2">
    <source>
        <dbReference type="Pfam" id="PF02481"/>
    </source>
</evidence>
<reference evidence="3" key="1">
    <citation type="submission" date="2020-08" db="EMBL/GenBank/DDBJ databases">
        <title>Complete genome sequence of Weissella confusa strain FS54 provides insights into metabolic potential.</title>
        <authorList>
            <person name="Fhoula I."/>
            <person name="Najjari A."/>
            <person name="Lekired A."/>
            <person name="Bessrour-Aouam N."/>
            <person name="Jaballah S."/>
            <person name="Klibi N."/>
            <person name="Ouzari H.-I."/>
        </authorList>
    </citation>
    <scope>NUCLEOTIDE SEQUENCE</scope>
    <source>
        <strain evidence="3">FS54</strain>
    </source>
</reference>
<proteinExistence type="inferred from homology"/>
<dbReference type="GO" id="GO:0009294">
    <property type="term" value="P:DNA-mediated transformation"/>
    <property type="evidence" value="ECO:0007669"/>
    <property type="project" value="InterPro"/>
</dbReference>
<dbReference type="PANTHER" id="PTHR43022">
    <property type="entry name" value="PROTEIN SMF"/>
    <property type="match status" value="1"/>
</dbReference>
<evidence type="ECO:0000313" key="3">
    <source>
        <dbReference type="EMBL" id="MBC6499099.1"/>
    </source>
</evidence>
<sequence length="288" mass="31241">MKQRDFLLWLLLVPGVGIVGRTRVWEYMVVHGLNELSIPEVHQLAGVPQQQRASSRVFCQSDVATRQFEKLKTTHYVTIADEEYPTWLAEIDCPPVVLFYQGNFLFARYPGVAIVGTREMSSYGEQIVKGFVPAFVDAGIITISGLATGIDEAVHRETLAHHGATVGVIGTGLEVAYPRRRDGLQSQVVESGVVVSEYLPWVGPAKHQFPERNRIIAGLCAACLVVEAKNRSGSLITANQALAANRDIYAVPGRIDTMLSSGTNALIAGGAIPALTPADIINNSFLIC</sequence>
<protein>
    <submittedName>
        <fullName evidence="3">DNA-protecting protein DprA</fullName>
    </submittedName>
</protein>
<dbReference type="PANTHER" id="PTHR43022:SF1">
    <property type="entry name" value="PROTEIN SMF"/>
    <property type="match status" value="1"/>
</dbReference>
<dbReference type="SUPFAM" id="SSF102405">
    <property type="entry name" value="MCP/YpsA-like"/>
    <property type="match status" value="1"/>
</dbReference>
<evidence type="ECO:0000256" key="1">
    <source>
        <dbReference type="ARBA" id="ARBA00006525"/>
    </source>
</evidence>
<dbReference type="AlphaFoldDB" id="A0A5F1QZV5"/>
<feature type="domain" description="Smf/DprA SLOG" evidence="2">
    <location>
        <begin position="76"/>
        <end position="283"/>
    </location>
</feature>
<comment type="similarity">
    <text evidence="1">Belongs to the DprA/Smf family.</text>
</comment>
<gene>
    <name evidence="3" type="primary">dprA</name>
    <name evidence="3" type="ORF">H7R52_10545</name>
</gene>
<dbReference type="InterPro" id="IPR057666">
    <property type="entry name" value="DrpA_SLOG"/>
</dbReference>